<dbReference type="Pfam" id="PF03747">
    <property type="entry name" value="ADP_ribosyl_GH"/>
    <property type="match status" value="1"/>
</dbReference>
<reference evidence="2 3" key="1">
    <citation type="submission" date="2019-07" db="EMBL/GenBank/DDBJ databases">
        <title>New Mycobacterium species.</title>
        <authorList>
            <person name="Tortoli E."/>
            <person name="Ghielmetti G."/>
            <person name="Friedel U."/>
            <person name="Trovato A."/>
        </authorList>
    </citation>
    <scope>NUCLEOTIDE SEQUENCE [LARGE SCALE GENOMIC DNA]</scope>
    <source>
        <strain evidence="2 3">16-83</strain>
    </source>
</reference>
<evidence type="ECO:0000313" key="3">
    <source>
        <dbReference type="Proteomes" id="UP000320513"/>
    </source>
</evidence>
<dbReference type="RefSeq" id="WP_144951603.1">
    <property type="nucleotide sequence ID" value="NZ_VMQU01000025.1"/>
</dbReference>
<keyword evidence="1" id="KW-0479">Metal-binding</keyword>
<proteinExistence type="predicted"/>
<dbReference type="Gene3D" id="1.10.4080.10">
    <property type="entry name" value="ADP-ribosylation/Crystallin J1"/>
    <property type="match status" value="1"/>
</dbReference>
<evidence type="ECO:0000313" key="2">
    <source>
        <dbReference type="EMBL" id="TVS90717.1"/>
    </source>
</evidence>
<keyword evidence="1" id="KW-0460">Magnesium</keyword>
<accession>A0A557XX83</accession>
<protein>
    <submittedName>
        <fullName evidence="2">ADP-ribosylglycohydrolase family protein</fullName>
    </submittedName>
</protein>
<keyword evidence="2" id="KW-0378">Hydrolase</keyword>
<keyword evidence="3" id="KW-1185">Reference proteome</keyword>
<dbReference type="GO" id="GO:0046872">
    <property type="term" value="F:metal ion binding"/>
    <property type="evidence" value="ECO:0007669"/>
    <property type="project" value="UniProtKB-KW"/>
</dbReference>
<feature type="binding site" evidence="1">
    <location>
        <position position="53"/>
    </location>
    <ligand>
        <name>Mg(2+)</name>
        <dbReference type="ChEBI" id="CHEBI:18420"/>
        <label>1</label>
    </ligand>
</feature>
<dbReference type="OrthoDB" id="9798107at2"/>
<dbReference type="Proteomes" id="UP000320513">
    <property type="component" value="Unassembled WGS sequence"/>
</dbReference>
<dbReference type="AlphaFoldDB" id="A0A557XX83"/>
<name>A0A557XX83_9MYCO</name>
<evidence type="ECO:0000256" key="1">
    <source>
        <dbReference type="PIRSR" id="PIRSR605502-1"/>
    </source>
</evidence>
<comment type="caution">
    <text evidence="2">The sequence shown here is derived from an EMBL/GenBank/DDBJ whole genome shotgun (WGS) entry which is preliminary data.</text>
</comment>
<comment type="cofactor">
    <cofactor evidence="1">
        <name>Mg(2+)</name>
        <dbReference type="ChEBI" id="CHEBI:18420"/>
    </cofactor>
    <text evidence="1">Binds 2 magnesium ions per subunit.</text>
</comment>
<organism evidence="2 3">
    <name type="scientific">Mycobacterium helveticum</name>
    <dbReference type="NCBI Taxonomy" id="2592811"/>
    <lineage>
        <taxon>Bacteria</taxon>
        <taxon>Bacillati</taxon>
        <taxon>Actinomycetota</taxon>
        <taxon>Actinomycetes</taxon>
        <taxon>Mycobacteriales</taxon>
        <taxon>Mycobacteriaceae</taxon>
        <taxon>Mycobacterium</taxon>
    </lineage>
</organism>
<dbReference type="InterPro" id="IPR005502">
    <property type="entry name" value="Ribosyl_crysJ1"/>
</dbReference>
<feature type="binding site" evidence="1">
    <location>
        <position position="51"/>
    </location>
    <ligand>
        <name>Mg(2+)</name>
        <dbReference type="ChEBI" id="CHEBI:18420"/>
        <label>1</label>
    </ligand>
</feature>
<gene>
    <name evidence="2" type="ORF">FPZ47_08325</name>
</gene>
<dbReference type="SUPFAM" id="SSF101478">
    <property type="entry name" value="ADP-ribosylglycohydrolase"/>
    <property type="match status" value="1"/>
</dbReference>
<dbReference type="InterPro" id="IPR036705">
    <property type="entry name" value="Ribosyl_crysJ1_sf"/>
</dbReference>
<sequence length="120" mass="12594">MRSYNDRVEGVLLGMAAGDALGAPYEFGPARGPELEVAMVGGGVWEAGEWTDDTAMAIAISEVTAGGADLLDARAQDELVARWLEWSRDTKDIGIQTGSVLRSAARGGHITAEACGRSSR</sequence>
<feature type="binding site" evidence="1">
    <location>
        <position position="52"/>
    </location>
    <ligand>
        <name>Mg(2+)</name>
        <dbReference type="ChEBI" id="CHEBI:18420"/>
        <label>1</label>
    </ligand>
</feature>
<dbReference type="EMBL" id="VMQU01000025">
    <property type="protein sequence ID" value="TVS90717.1"/>
    <property type="molecule type" value="Genomic_DNA"/>
</dbReference>
<dbReference type="GO" id="GO:0016787">
    <property type="term" value="F:hydrolase activity"/>
    <property type="evidence" value="ECO:0007669"/>
    <property type="project" value="UniProtKB-KW"/>
</dbReference>